<dbReference type="AlphaFoldDB" id="A0A1X0J547"/>
<dbReference type="Pfam" id="PF02310">
    <property type="entry name" value="B12-binding"/>
    <property type="match status" value="1"/>
</dbReference>
<dbReference type="InterPro" id="IPR036594">
    <property type="entry name" value="Meth_synthase_dom"/>
</dbReference>
<dbReference type="InterPro" id="IPR036724">
    <property type="entry name" value="Cobalamin-bd_sf"/>
</dbReference>
<organism evidence="2 3">
    <name type="scientific">Mycolicibacterium rhodesiae</name>
    <name type="common">Mycobacterium rhodesiae</name>
    <dbReference type="NCBI Taxonomy" id="36814"/>
    <lineage>
        <taxon>Bacteria</taxon>
        <taxon>Bacillati</taxon>
        <taxon>Actinomycetota</taxon>
        <taxon>Actinomycetes</taxon>
        <taxon>Mycobacteriales</taxon>
        <taxon>Mycobacteriaceae</taxon>
        <taxon>Mycolicibacterium</taxon>
    </lineage>
</organism>
<sequence length="334" mass="35543">MRELTPLADYQQALANRNRTQATGVVTQLLTDGVDPVTVLTDVIATSQREVGMRWQRAEWTVADEHAATAISVAATGAVADFVSAIPLRGRSVLVACAEREFHELPAMIIACALRAHGWDTTVLGAATSPMRLSQHLVDHGHDAVAISCSVLGALPTTRRFIEAATAAGVPTLVGGPAFGYDDVRARALGATAWASSAHAAVTAMEGLPTVSGVLPEISPAASAEQAQLDLHHRRIVESLRERWSLTRDSSQNTMFANLTRDTLNQALHALSAALLTGDPRPIAETAWWISDVLQARDADPASVAELAGLLADTLADYPLARELVRTHFTIESS</sequence>
<feature type="domain" description="B12-binding" evidence="1">
    <location>
        <begin position="90"/>
        <end position="225"/>
    </location>
</feature>
<dbReference type="Gene3D" id="1.10.1240.10">
    <property type="entry name" value="Methionine synthase domain"/>
    <property type="match status" value="1"/>
</dbReference>
<keyword evidence="3" id="KW-1185">Reference proteome</keyword>
<dbReference type="CDD" id="cd02065">
    <property type="entry name" value="B12-binding_like"/>
    <property type="match status" value="1"/>
</dbReference>
<protein>
    <submittedName>
        <fullName evidence="2">Twin-arginine translocation pathway signal protein</fullName>
    </submittedName>
</protein>
<name>A0A1X0J547_MYCRH</name>
<dbReference type="RefSeq" id="WP_083116780.1">
    <property type="nucleotide sequence ID" value="NZ_JACKUO010000025.1"/>
</dbReference>
<dbReference type="Gene3D" id="3.40.50.280">
    <property type="entry name" value="Cobalamin-binding domain"/>
    <property type="match status" value="1"/>
</dbReference>
<evidence type="ECO:0000313" key="3">
    <source>
        <dbReference type="Proteomes" id="UP000192534"/>
    </source>
</evidence>
<dbReference type="GO" id="GO:0046872">
    <property type="term" value="F:metal ion binding"/>
    <property type="evidence" value="ECO:0007669"/>
    <property type="project" value="InterPro"/>
</dbReference>
<dbReference type="EMBL" id="MVIH01000001">
    <property type="protein sequence ID" value="ORB57110.1"/>
    <property type="molecule type" value="Genomic_DNA"/>
</dbReference>
<evidence type="ECO:0000259" key="1">
    <source>
        <dbReference type="PROSITE" id="PS51332"/>
    </source>
</evidence>
<comment type="caution">
    <text evidence="2">The sequence shown here is derived from an EMBL/GenBank/DDBJ whole genome shotgun (WGS) entry which is preliminary data.</text>
</comment>
<dbReference type="OrthoDB" id="3782345at2"/>
<accession>A0A1X0J547</accession>
<proteinExistence type="predicted"/>
<reference evidence="2 3" key="1">
    <citation type="submission" date="2016-12" db="EMBL/GenBank/DDBJ databases">
        <title>The new phylogeny of genus Mycobacterium.</title>
        <authorList>
            <person name="Tortoli E."/>
            <person name="Trovato A."/>
            <person name="Cirillo D.M."/>
        </authorList>
    </citation>
    <scope>NUCLEOTIDE SEQUENCE [LARGE SCALE GENOMIC DNA]</scope>
    <source>
        <strain evidence="2 3">DSM 44223</strain>
    </source>
</reference>
<dbReference type="InterPro" id="IPR003759">
    <property type="entry name" value="Cbl-bd_cap"/>
</dbReference>
<evidence type="ECO:0000313" key="2">
    <source>
        <dbReference type="EMBL" id="ORB57110.1"/>
    </source>
</evidence>
<dbReference type="GO" id="GO:0031419">
    <property type="term" value="F:cobalamin binding"/>
    <property type="evidence" value="ECO:0007669"/>
    <property type="project" value="InterPro"/>
</dbReference>
<dbReference type="InterPro" id="IPR006158">
    <property type="entry name" value="Cobalamin-bd"/>
</dbReference>
<dbReference type="SUPFAM" id="SSF52242">
    <property type="entry name" value="Cobalamin (vitamin B12)-binding domain"/>
    <property type="match status" value="1"/>
</dbReference>
<dbReference type="Proteomes" id="UP000192534">
    <property type="component" value="Unassembled WGS sequence"/>
</dbReference>
<gene>
    <name evidence="2" type="ORF">BST42_01470</name>
</gene>
<dbReference type="PROSITE" id="PS51332">
    <property type="entry name" value="B12_BINDING"/>
    <property type="match status" value="1"/>
</dbReference>
<dbReference type="Pfam" id="PF02607">
    <property type="entry name" value="B12-binding_2"/>
    <property type="match status" value="1"/>
</dbReference>